<organism evidence="1 2">
    <name type="scientific">Carnegiea gigantea</name>
    <dbReference type="NCBI Taxonomy" id="171969"/>
    <lineage>
        <taxon>Eukaryota</taxon>
        <taxon>Viridiplantae</taxon>
        <taxon>Streptophyta</taxon>
        <taxon>Embryophyta</taxon>
        <taxon>Tracheophyta</taxon>
        <taxon>Spermatophyta</taxon>
        <taxon>Magnoliopsida</taxon>
        <taxon>eudicotyledons</taxon>
        <taxon>Gunneridae</taxon>
        <taxon>Pentapetalae</taxon>
        <taxon>Caryophyllales</taxon>
        <taxon>Cactineae</taxon>
        <taxon>Cactaceae</taxon>
        <taxon>Cactoideae</taxon>
        <taxon>Echinocereeae</taxon>
        <taxon>Carnegiea</taxon>
    </lineage>
</organism>
<dbReference type="EMBL" id="JAKOGI010001022">
    <property type="protein sequence ID" value="KAJ8428327.1"/>
    <property type="molecule type" value="Genomic_DNA"/>
</dbReference>
<accession>A0A9Q1JJW4</accession>
<evidence type="ECO:0000313" key="2">
    <source>
        <dbReference type="Proteomes" id="UP001153076"/>
    </source>
</evidence>
<sequence length="171" mass="19576">MNFEIRFGRGYLKDTLDKTTVTYEKEEANEEECHSKSVKAQAKVEKQKRVLKVKALLQDGEAATDSIIFNSRLLAKVMTELEELLPSARNLLKRVGKVTVELPTDVLIRDAPKKSKSRTLGLSSILLAFEIMYVTFHSSPHLISILGSLKRRNRPYRKDLCLLIRCLIFRL</sequence>
<comment type="caution">
    <text evidence="1">The sequence shown here is derived from an EMBL/GenBank/DDBJ whole genome shotgun (WGS) entry which is preliminary data.</text>
</comment>
<gene>
    <name evidence="1" type="ORF">Cgig2_021775</name>
</gene>
<keyword evidence="2" id="KW-1185">Reference proteome</keyword>
<reference evidence="1" key="1">
    <citation type="submission" date="2022-04" db="EMBL/GenBank/DDBJ databases">
        <title>Carnegiea gigantea Genome sequencing and assembly v2.</title>
        <authorList>
            <person name="Copetti D."/>
            <person name="Sanderson M.J."/>
            <person name="Burquez A."/>
            <person name="Wojciechowski M.F."/>
        </authorList>
    </citation>
    <scope>NUCLEOTIDE SEQUENCE</scope>
    <source>
        <strain evidence="1">SGP5-SGP5p</strain>
        <tissue evidence="1">Aerial part</tissue>
    </source>
</reference>
<protein>
    <submittedName>
        <fullName evidence="1">Uncharacterized protein</fullName>
    </submittedName>
</protein>
<dbReference type="AlphaFoldDB" id="A0A9Q1JJW4"/>
<proteinExistence type="predicted"/>
<dbReference type="Proteomes" id="UP001153076">
    <property type="component" value="Unassembled WGS sequence"/>
</dbReference>
<name>A0A9Q1JJW4_9CARY</name>
<evidence type="ECO:0000313" key="1">
    <source>
        <dbReference type="EMBL" id="KAJ8428327.1"/>
    </source>
</evidence>